<accession>A0ABP7GWU4</accession>
<name>A0ABP7GWU4_9MICO</name>
<dbReference type="Proteomes" id="UP001500540">
    <property type="component" value="Unassembled WGS sequence"/>
</dbReference>
<comment type="caution">
    <text evidence="1">The sequence shown here is derived from an EMBL/GenBank/DDBJ whole genome shotgun (WGS) entry which is preliminary data.</text>
</comment>
<keyword evidence="2" id="KW-1185">Reference proteome</keyword>
<protein>
    <submittedName>
        <fullName evidence="1">Uncharacterized protein</fullName>
    </submittedName>
</protein>
<organism evidence="1 2">
    <name type="scientific">Microbacterium kribbense</name>
    <dbReference type="NCBI Taxonomy" id="433645"/>
    <lineage>
        <taxon>Bacteria</taxon>
        <taxon>Bacillati</taxon>
        <taxon>Actinomycetota</taxon>
        <taxon>Actinomycetes</taxon>
        <taxon>Micrococcales</taxon>
        <taxon>Microbacteriaceae</taxon>
        <taxon>Microbacterium</taxon>
    </lineage>
</organism>
<gene>
    <name evidence="1" type="ORF">GCM10022240_29290</name>
</gene>
<evidence type="ECO:0000313" key="2">
    <source>
        <dbReference type="Proteomes" id="UP001500540"/>
    </source>
</evidence>
<reference evidence="2" key="1">
    <citation type="journal article" date="2019" name="Int. J. Syst. Evol. Microbiol.">
        <title>The Global Catalogue of Microorganisms (GCM) 10K type strain sequencing project: providing services to taxonomists for standard genome sequencing and annotation.</title>
        <authorList>
            <consortium name="The Broad Institute Genomics Platform"/>
            <consortium name="The Broad Institute Genome Sequencing Center for Infectious Disease"/>
            <person name="Wu L."/>
            <person name="Ma J."/>
        </authorList>
    </citation>
    <scope>NUCLEOTIDE SEQUENCE [LARGE SCALE GENOMIC DNA]</scope>
    <source>
        <strain evidence="2">JCM 16950</strain>
    </source>
</reference>
<dbReference type="EMBL" id="BAABAF010000010">
    <property type="protein sequence ID" value="GAA3775839.1"/>
    <property type="molecule type" value="Genomic_DNA"/>
</dbReference>
<evidence type="ECO:0000313" key="1">
    <source>
        <dbReference type="EMBL" id="GAA3775839.1"/>
    </source>
</evidence>
<sequence length="115" mass="12329">MAGVTELDGQTRRMHEAMAPVLQIGPDFLAGRRDADEMAHTMVGAVQRFVSAERTRQGVADEHGAQIQVSGQLQATLSELYGCGAGYLADRCDSACVARTMTEIMREFGDATPAP</sequence>
<proteinExistence type="predicted"/>